<sequence>MMRAVLVIAMCLMATALATTLQTTDKRGIIINLNNGELCAISAQCKSSCCHRKSATSLARCAPQSAESEICSKKSLYATYYHCTCEAGLKCEGDWSIGGSIVNSNFGTCVDPHRAKTINN</sequence>
<dbReference type="GO" id="GO:0005576">
    <property type="term" value="C:extracellular region"/>
    <property type="evidence" value="ECO:0007669"/>
    <property type="project" value="UniProtKB-SubCell"/>
</dbReference>
<evidence type="ECO:0000259" key="12">
    <source>
        <dbReference type="Pfam" id="PF01114"/>
    </source>
</evidence>
<dbReference type="PRINTS" id="PR00128">
    <property type="entry name" value="COLIPASE"/>
</dbReference>
<evidence type="ECO:0000256" key="4">
    <source>
        <dbReference type="ARBA" id="ARBA00011263"/>
    </source>
</evidence>
<dbReference type="GO" id="GO:0016042">
    <property type="term" value="P:lipid catabolic process"/>
    <property type="evidence" value="ECO:0007669"/>
    <property type="project" value="UniProtKB-KW"/>
</dbReference>
<keyword evidence="10" id="KW-1015">Disulfide bond</keyword>
<dbReference type="GO" id="GO:0035473">
    <property type="term" value="F:lipase binding"/>
    <property type="evidence" value="ECO:0007669"/>
    <property type="project" value="InterPro"/>
</dbReference>
<dbReference type="GO" id="GO:0008047">
    <property type="term" value="F:enzyme activator activity"/>
    <property type="evidence" value="ECO:0007669"/>
    <property type="project" value="InterPro"/>
</dbReference>
<dbReference type="PANTHER" id="PTHR10041">
    <property type="entry name" value="COLIPASE"/>
    <property type="match status" value="1"/>
</dbReference>
<dbReference type="SMART" id="SM00023">
    <property type="entry name" value="COLIPASE"/>
    <property type="match status" value="1"/>
</dbReference>
<comment type="subcellular location">
    <subcellularLocation>
        <location evidence="3">Secreted</location>
    </subcellularLocation>
</comment>
<dbReference type="Gene3D" id="2.10.80.10">
    <property type="entry name" value="Lipase, subunit A"/>
    <property type="match status" value="1"/>
</dbReference>
<dbReference type="OrthoDB" id="9826993at2759"/>
<keyword evidence="5" id="KW-0964">Secreted</keyword>
<keyword evidence="6 11" id="KW-0732">Signal</keyword>
<name>A0A8T0ASK2_SILME</name>
<dbReference type="InterPro" id="IPR017913">
    <property type="entry name" value="Colipase_N"/>
</dbReference>
<feature type="domain" description="Colipase N-terminal" evidence="12">
    <location>
        <begin position="27"/>
        <end position="64"/>
    </location>
</feature>
<feature type="signal peptide" evidence="11">
    <location>
        <begin position="1"/>
        <end position="18"/>
    </location>
</feature>
<feature type="chain" id="PRO_5035823797" description="Colipase" evidence="11">
    <location>
        <begin position="19"/>
        <end position="120"/>
    </location>
</feature>
<dbReference type="Pfam" id="PF02740">
    <property type="entry name" value="Colipase_C"/>
    <property type="match status" value="1"/>
</dbReference>
<dbReference type="PROSITE" id="PS51342">
    <property type="entry name" value="COLIPASE_2"/>
    <property type="match status" value="1"/>
</dbReference>
<gene>
    <name evidence="14" type="ORF">HF521_007061</name>
</gene>
<proteinExistence type="predicted"/>
<organism evidence="14 15">
    <name type="scientific">Silurus meridionalis</name>
    <name type="common">Southern catfish</name>
    <name type="synonym">Silurus soldatovi meridionalis</name>
    <dbReference type="NCBI Taxonomy" id="175797"/>
    <lineage>
        <taxon>Eukaryota</taxon>
        <taxon>Metazoa</taxon>
        <taxon>Chordata</taxon>
        <taxon>Craniata</taxon>
        <taxon>Vertebrata</taxon>
        <taxon>Euteleostomi</taxon>
        <taxon>Actinopterygii</taxon>
        <taxon>Neopterygii</taxon>
        <taxon>Teleostei</taxon>
        <taxon>Ostariophysi</taxon>
        <taxon>Siluriformes</taxon>
        <taxon>Siluridae</taxon>
        <taxon>Silurus</taxon>
    </lineage>
</organism>
<dbReference type="AlphaFoldDB" id="A0A8T0ASK2"/>
<feature type="domain" description="Colipase C-terminal" evidence="13">
    <location>
        <begin position="69"/>
        <end position="111"/>
    </location>
</feature>
<comment type="subunit">
    <text evidence="4">Forms a 1:1 stoichiometric complex with pancreatic lipase.</text>
</comment>
<comment type="caution">
    <text evidence="14">The sequence shown here is derived from an EMBL/GenBank/DDBJ whole genome shotgun (WGS) entry which is preliminary data.</text>
</comment>
<evidence type="ECO:0000256" key="8">
    <source>
        <dbReference type="ARBA" id="ARBA00022963"/>
    </source>
</evidence>
<dbReference type="SUPFAM" id="SSF57190">
    <property type="entry name" value="Colipase-like"/>
    <property type="match status" value="2"/>
</dbReference>
<dbReference type="EMBL" id="JABFDY010000017">
    <property type="protein sequence ID" value="KAF7695338.1"/>
    <property type="molecule type" value="Genomic_DNA"/>
</dbReference>
<dbReference type="InterPro" id="IPR047576">
    <property type="entry name" value="CLPS_chr"/>
</dbReference>
<dbReference type="InterPro" id="IPR017914">
    <property type="entry name" value="Colipase_C"/>
</dbReference>
<evidence type="ECO:0000256" key="2">
    <source>
        <dbReference type="ARBA" id="ARBA00003508"/>
    </source>
</evidence>
<evidence type="ECO:0000256" key="11">
    <source>
        <dbReference type="SAM" id="SignalP"/>
    </source>
</evidence>
<evidence type="ECO:0000313" key="15">
    <source>
        <dbReference type="Proteomes" id="UP000606274"/>
    </source>
</evidence>
<evidence type="ECO:0000256" key="3">
    <source>
        <dbReference type="ARBA" id="ARBA00004613"/>
    </source>
</evidence>
<evidence type="ECO:0000256" key="9">
    <source>
        <dbReference type="ARBA" id="ARBA00023098"/>
    </source>
</evidence>
<dbReference type="InterPro" id="IPR017915">
    <property type="entry name" value="Colipase_CS"/>
</dbReference>
<dbReference type="CDD" id="cd23011">
    <property type="entry name" value="CLPS"/>
    <property type="match status" value="1"/>
</dbReference>
<comment type="function">
    <text evidence="2">Colipase is a cofactor of pancreatic lipase. It allows the lipase to anchor itself to the lipid-water interface. Without colipase the enzyme is washed off by bile salts, which have an inhibitory effect on the lipase.</text>
</comment>
<keyword evidence="7" id="KW-0222">Digestion</keyword>
<reference evidence="14" key="1">
    <citation type="submission" date="2020-08" db="EMBL/GenBank/DDBJ databases">
        <title>Chromosome-level assembly of Southern catfish (Silurus meridionalis) provides insights into visual adaptation to the nocturnal and benthic lifestyles.</title>
        <authorList>
            <person name="Zhang Y."/>
            <person name="Wang D."/>
            <person name="Peng Z."/>
        </authorList>
    </citation>
    <scope>NUCLEOTIDE SEQUENCE</scope>
    <source>
        <strain evidence="14">SWU-2019-XX</strain>
        <tissue evidence="14">Muscle</tissue>
    </source>
</reference>
<evidence type="ECO:0000256" key="1">
    <source>
        <dbReference type="ARBA" id="ARBA00002722"/>
    </source>
</evidence>
<keyword evidence="9" id="KW-0443">Lipid metabolism</keyword>
<evidence type="ECO:0000256" key="6">
    <source>
        <dbReference type="ARBA" id="ARBA00022729"/>
    </source>
</evidence>
<keyword evidence="15" id="KW-1185">Reference proteome</keyword>
<dbReference type="InterPro" id="IPR001981">
    <property type="entry name" value="Colipase"/>
</dbReference>
<dbReference type="PANTHER" id="PTHR10041:SF9">
    <property type="entry name" value="COLIPASE"/>
    <property type="match status" value="1"/>
</dbReference>
<dbReference type="GO" id="GO:0007586">
    <property type="term" value="P:digestion"/>
    <property type="evidence" value="ECO:0007669"/>
    <property type="project" value="UniProtKB-KW"/>
</dbReference>
<protein>
    <recommendedName>
        <fullName evidence="16">Colipase</fullName>
    </recommendedName>
</protein>
<comment type="function">
    <text evidence="1">Enterostatin has a biological activity as a satiety signal.</text>
</comment>
<accession>A0A8T0ASK2</accession>
<keyword evidence="8" id="KW-0442">Lipid degradation</keyword>
<dbReference type="PROSITE" id="PS00121">
    <property type="entry name" value="COLIPASE_1"/>
    <property type="match status" value="1"/>
</dbReference>
<dbReference type="Pfam" id="PF01114">
    <property type="entry name" value="Colipase"/>
    <property type="match status" value="1"/>
</dbReference>
<evidence type="ECO:0000256" key="7">
    <source>
        <dbReference type="ARBA" id="ARBA00022757"/>
    </source>
</evidence>
<evidence type="ECO:0000313" key="14">
    <source>
        <dbReference type="EMBL" id="KAF7695338.1"/>
    </source>
</evidence>
<dbReference type="Proteomes" id="UP000606274">
    <property type="component" value="Unassembled WGS sequence"/>
</dbReference>
<evidence type="ECO:0000256" key="5">
    <source>
        <dbReference type="ARBA" id="ARBA00022525"/>
    </source>
</evidence>
<evidence type="ECO:0000259" key="13">
    <source>
        <dbReference type="Pfam" id="PF02740"/>
    </source>
</evidence>
<evidence type="ECO:0008006" key="16">
    <source>
        <dbReference type="Google" id="ProtNLM"/>
    </source>
</evidence>
<evidence type="ECO:0000256" key="10">
    <source>
        <dbReference type="ARBA" id="ARBA00023157"/>
    </source>
</evidence>